<evidence type="ECO:0000256" key="8">
    <source>
        <dbReference type="RuleBase" id="RU364100"/>
    </source>
</evidence>
<evidence type="ECO:0000256" key="7">
    <source>
        <dbReference type="ARBA" id="ARBA00023239"/>
    </source>
</evidence>
<dbReference type="EC" id="3.4.-.-" evidence="8"/>
<dbReference type="PANTHER" id="PTHR13604">
    <property type="entry name" value="DC12-RELATED"/>
    <property type="match status" value="1"/>
</dbReference>
<dbReference type="Pfam" id="PF02586">
    <property type="entry name" value="SRAP"/>
    <property type="match status" value="1"/>
</dbReference>
<keyword evidence="2 8" id="KW-0645">Protease</keyword>
<keyword evidence="5" id="KW-0190">Covalent protein-DNA linkage</keyword>
<evidence type="ECO:0000256" key="2">
    <source>
        <dbReference type="ARBA" id="ARBA00022670"/>
    </source>
</evidence>
<comment type="similarity">
    <text evidence="1 8">Belongs to the SOS response-associated peptidase family.</text>
</comment>
<evidence type="ECO:0000256" key="3">
    <source>
        <dbReference type="ARBA" id="ARBA00022763"/>
    </source>
</evidence>
<dbReference type="RefSeq" id="WP_205003810.1">
    <property type="nucleotide sequence ID" value="NZ_JAFBER010000013.1"/>
</dbReference>
<dbReference type="PANTHER" id="PTHR13604:SF0">
    <property type="entry name" value="ABASIC SITE PROCESSING PROTEIN HMCES"/>
    <property type="match status" value="1"/>
</dbReference>
<evidence type="ECO:0000256" key="1">
    <source>
        <dbReference type="ARBA" id="ARBA00008136"/>
    </source>
</evidence>
<keyword evidence="10" id="KW-1185">Reference proteome</keyword>
<reference evidence="9 10" key="1">
    <citation type="submission" date="2021-01" db="EMBL/GenBank/DDBJ databases">
        <title>Genomic Encyclopedia of Type Strains, Phase IV (KMG-IV): sequencing the most valuable type-strain genomes for metagenomic binning, comparative biology and taxonomic classification.</title>
        <authorList>
            <person name="Goeker M."/>
        </authorList>
    </citation>
    <scope>NUCLEOTIDE SEQUENCE [LARGE SCALE GENOMIC DNA]</scope>
    <source>
        <strain evidence="9 10">DSM 28236</strain>
    </source>
</reference>
<dbReference type="Gene3D" id="3.90.1680.10">
    <property type="entry name" value="SOS response associated peptidase-like"/>
    <property type="match status" value="1"/>
</dbReference>
<sequence length="220" mass="25518">MCGRFTFVHELNDLFAYYNIAQIDLPFDKRYNIAPSQNVLAVVNDGNNNRIGYLKWGLIPAWTKDPKAGYKMINARAETIDEKPAYRRLLKRRRCIIPADSFFEWRKANDKKIPMRIKMKDDSIFSFAGLWDRWENNGQMIQSCTIITTAPNDLMKNIHDRMPAILSKDAESAWLDRSIDDEDCLKSLLTPYDANQMEAYEVSTLVNSPKNDVEEVIEKV</sequence>
<organism evidence="9 10">
    <name type="scientific">Scopulibacillus daqui</name>
    <dbReference type="NCBI Taxonomy" id="1469162"/>
    <lineage>
        <taxon>Bacteria</taxon>
        <taxon>Bacillati</taxon>
        <taxon>Bacillota</taxon>
        <taxon>Bacilli</taxon>
        <taxon>Bacillales</taxon>
        <taxon>Sporolactobacillaceae</taxon>
        <taxon>Scopulibacillus</taxon>
    </lineage>
</organism>
<name>A0ABS2Q0T9_9BACL</name>
<keyword evidence="6" id="KW-0238">DNA-binding</keyword>
<evidence type="ECO:0000313" key="10">
    <source>
        <dbReference type="Proteomes" id="UP000808914"/>
    </source>
</evidence>
<dbReference type="SUPFAM" id="SSF143081">
    <property type="entry name" value="BB1717-like"/>
    <property type="match status" value="1"/>
</dbReference>
<dbReference type="InterPro" id="IPR003738">
    <property type="entry name" value="SRAP"/>
</dbReference>
<dbReference type="EMBL" id="JAFBER010000013">
    <property type="protein sequence ID" value="MBM7645894.1"/>
    <property type="molecule type" value="Genomic_DNA"/>
</dbReference>
<proteinExistence type="inferred from homology"/>
<keyword evidence="3" id="KW-0227">DNA damage</keyword>
<evidence type="ECO:0000256" key="6">
    <source>
        <dbReference type="ARBA" id="ARBA00023125"/>
    </source>
</evidence>
<evidence type="ECO:0000256" key="5">
    <source>
        <dbReference type="ARBA" id="ARBA00023124"/>
    </source>
</evidence>
<gene>
    <name evidence="9" type="ORF">JOD45_002119</name>
</gene>
<evidence type="ECO:0000313" key="9">
    <source>
        <dbReference type="EMBL" id="MBM7645894.1"/>
    </source>
</evidence>
<comment type="caution">
    <text evidence="9">The sequence shown here is derived from an EMBL/GenBank/DDBJ whole genome shotgun (WGS) entry which is preliminary data.</text>
</comment>
<dbReference type="Proteomes" id="UP000808914">
    <property type="component" value="Unassembled WGS sequence"/>
</dbReference>
<keyword evidence="4 8" id="KW-0378">Hydrolase</keyword>
<evidence type="ECO:0000256" key="4">
    <source>
        <dbReference type="ARBA" id="ARBA00022801"/>
    </source>
</evidence>
<protein>
    <recommendedName>
        <fullName evidence="8">Abasic site processing protein</fullName>
        <ecNumber evidence="8">3.4.-.-</ecNumber>
    </recommendedName>
</protein>
<keyword evidence="7" id="KW-0456">Lyase</keyword>
<dbReference type="InterPro" id="IPR036590">
    <property type="entry name" value="SRAP-like"/>
</dbReference>
<accession>A0ABS2Q0T9</accession>